<feature type="compositionally biased region" description="Basic residues" evidence="1">
    <location>
        <begin position="381"/>
        <end position="393"/>
    </location>
</feature>
<reference evidence="3" key="1">
    <citation type="submission" date="2023-04" db="EMBL/GenBank/DDBJ databases">
        <title>Phytophthora fragariaefolia NBRC 109709.</title>
        <authorList>
            <person name="Ichikawa N."/>
            <person name="Sato H."/>
            <person name="Tonouchi N."/>
        </authorList>
    </citation>
    <scope>NUCLEOTIDE SEQUENCE</scope>
    <source>
        <strain evidence="3">NBRC 109709</strain>
    </source>
</reference>
<accession>A0A9W7D003</accession>
<dbReference type="EMBL" id="BSXT01002157">
    <property type="protein sequence ID" value="GMF47488.1"/>
    <property type="molecule type" value="Genomic_DNA"/>
</dbReference>
<name>A0A9W7D003_9STRA</name>
<feature type="region of interest" description="Disordered" evidence="1">
    <location>
        <begin position="1"/>
        <end position="42"/>
    </location>
</feature>
<feature type="region of interest" description="Disordered" evidence="1">
    <location>
        <begin position="740"/>
        <end position="789"/>
    </location>
</feature>
<dbReference type="PROSITE" id="PS01159">
    <property type="entry name" value="WW_DOMAIN_1"/>
    <property type="match status" value="1"/>
</dbReference>
<feature type="compositionally biased region" description="Basic and acidic residues" evidence="1">
    <location>
        <begin position="437"/>
        <end position="457"/>
    </location>
</feature>
<dbReference type="PROSITE" id="PS50020">
    <property type="entry name" value="WW_DOMAIN_2"/>
    <property type="match status" value="1"/>
</dbReference>
<sequence>MRTEVDASAARIKKKKRSSERSKRHDRPAEDAEWKQFTSPDGHAYYYNAVTKESRWELPTQAQEPPERHRHRRAKGSSKKIVLEQDTPVDEDSAGIKAEKEKKKRPESRSSVKEESSEAPKAKNAMFQKLQASLEGRLGAMNGPMMGRPPPMLNIRRDDSAGGATGQVVEAKTPSLEEQYEAETAGMSAAERLRFLRKKRQENMIAKRESITGDDFMAEVANNMKKKGATLKSKEKDLGNSDKSLSWKEQEEAEEERKRLQMQADMEAKEQEAARKEREEQAAKEREQRREQERAEHLALEERREQQRRQRQEEEDRRRLEKEEQKRKKNEKKHSSKHLETRDSEHDTIVGSELDSIGQTTAESSGDLHEEGSNASSPRPVNHRSRSRSRGSKRGSSTHSLQYQSPVELERTEGGHLPTESVRSTASAEVTDDELQDEKQRAREERRARKLREKELAASKLTESATSESQRRTSVSSPDEGPNTGTASNIKAEEEARAIEKQLRRERRRVAKLEAALAAQSLGSRDNDGVQHERSQGGNREQHTTDINGSIPGSAHLGGYPGSGQNPPFSGGMYAPYLPYMTMPPPPPPPPTPYGYYYPYMQPPPMMYPPGMVGVPPGYQLMNQAPPPSTDGMTTPSAMVPYSTESTAESVYGTTFGSMYGQQPVPELSRCDCCHGIGVGLVEKNGVCAHCNRLRLAFIIDSAQMRQRCSVCGGWGFQLLQANGMCEHCTRQIAQKSKNLVADGRRRSSVATPLTTRAPVPAYASPPKNNAQDDIEWDKSSSDDSDWDD</sequence>
<dbReference type="Gene3D" id="2.20.70.10">
    <property type="match status" value="1"/>
</dbReference>
<feature type="compositionally biased region" description="Basic and acidic residues" evidence="1">
    <location>
        <begin position="266"/>
        <end position="326"/>
    </location>
</feature>
<evidence type="ECO:0000313" key="3">
    <source>
        <dbReference type="EMBL" id="GMF47488.1"/>
    </source>
</evidence>
<feature type="region of interest" description="Disordered" evidence="1">
    <location>
        <begin position="520"/>
        <end position="564"/>
    </location>
</feature>
<dbReference type="OrthoDB" id="187617at2759"/>
<organism evidence="3 4">
    <name type="scientific">Phytophthora fragariaefolia</name>
    <dbReference type="NCBI Taxonomy" id="1490495"/>
    <lineage>
        <taxon>Eukaryota</taxon>
        <taxon>Sar</taxon>
        <taxon>Stramenopiles</taxon>
        <taxon>Oomycota</taxon>
        <taxon>Peronosporomycetes</taxon>
        <taxon>Peronosporales</taxon>
        <taxon>Peronosporaceae</taxon>
        <taxon>Phytophthora</taxon>
    </lineage>
</organism>
<feature type="compositionally biased region" description="Basic and acidic residues" evidence="1">
    <location>
        <begin position="232"/>
        <end position="259"/>
    </location>
</feature>
<feature type="region of interest" description="Disordered" evidence="1">
    <location>
        <begin position="226"/>
        <end position="495"/>
    </location>
</feature>
<feature type="compositionally biased region" description="Polar residues" evidence="1">
    <location>
        <begin position="461"/>
        <end position="489"/>
    </location>
</feature>
<feature type="compositionally biased region" description="Basic and acidic residues" evidence="1">
    <location>
        <begin position="19"/>
        <end position="34"/>
    </location>
</feature>
<evidence type="ECO:0000313" key="4">
    <source>
        <dbReference type="Proteomes" id="UP001165121"/>
    </source>
</evidence>
<dbReference type="InterPro" id="IPR001202">
    <property type="entry name" value="WW_dom"/>
</dbReference>
<feature type="compositionally biased region" description="Basic and acidic residues" evidence="1">
    <location>
        <begin position="525"/>
        <end position="544"/>
    </location>
</feature>
<feature type="compositionally biased region" description="Basic and acidic residues" evidence="1">
    <location>
        <begin position="337"/>
        <end position="348"/>
    </location>
</feature>
<dbReference type="SMART" id="SM00456">
    <property type="entry name" value="WW"/>
    <property type="match status" value="1"/>
</dbReference>
<gene>
    <name evidence="3" type="ORF">Pfra01_001795600</name>
</gene>
<comment type="caution">
    <text evidence="3">The sequence shown here is derived from an EMBL/GenBank/DDBJ whole genome shotgun (WGS) entry which is preliminary data.</text>
</comment>
<evidence type="ECO:0000259" key="2">
    <source>
        <dbReference type="PROSITE" id="PS50020"/>
    </source>
</evidence>
<keyword evidence="4" id="KW-1185">Reference proteome</keyword>
<dbReference type="Proteomes" id="UP001165121">
    <property type="component" value="Unassembled WGS sequence"/>
</dbReference>
<feature type="compositionally biased region" description="Basic and acidic residues" evidence="1">
    <location>
        <begin position="107"/>
        <end position="121"/>
    </location>
</feature>
<dbReference type="SUPFAM" id="SSF51045">
    <property type="entry name" value="WW domain"/>
    <property type="match status" value="1"/>
</dbReference>
<dbReference type="CDD" id="cd00201">
    <property type="entry name" value="WW"/>
    <property type="match status" value="1"/>
</dbReference>
<feature type="region of interest" description="Disordered" evidence="1">
    <location>
        <begin position="56"/>
        <end position="126"/>
    </location>
</feature>
<dbReference type="InterPro" id="IPR036020">
    <property type="entry name" value="WW_dom_sf"/>
</dbReference>
<dbReference type="Pfam" id="PF00397">
    <property type="entry name" value="WW"/>
    <property type="match status" value="1"/>
</dbReference>
<feature type="region of interest" description="Disordered" evidence="1">
    <location>
        <begin position="139"/>
        <end position="186"/>
    </location>
</feature>
<protein>
    <submittedName>
        <fullName evidence="3">Unnamed protein product</fullName>
    </submittedName>
</protein>
<evidence type="ECO:0000256" key="1">
    <source>
        <dbReference type="SAM" id="MobiDB-lite"/>
    </source>
</evidence>
<feature type="domain" description="WW" evidence="2">
    <location>
        <begin position="28"/>
        <end position="61"/>
    </location>
</feature>
<feature type="compositionally biased region" description="Basic residues" evidence="1">
    <location>
        <begin position="327"/>
        <end position="336"/>
    </location>
</feature>
<dbReference type="AlphaFoldDB" id="A0A9W7D003"/>
<proteinExistence type="predicted"/>
<feature type="compositionally biased region" description="Basic residues" evidence="1">
    <location>
        <begin position="68"/>
        <end position="78"/>
    </location>
</feature>